<feature type="domain" description="Bromodomain associated" evidence="7">
    <location>
        <begin position="4"/>
        <end position="81"/>
    </location>
</feature>
<feature type="coiled-coil region" evidence="5">
    <location>
        <begin position="126"/>
        <end position="153"/>
    </location>
</feature>
<evidence type="ECO:0000256" key="6">
    <source>
        <dbReference type="SAM" id="MobiDB-lite"/>
    </source>
</evidence>
<evidence type="ECO:0000256" key="4">
    <source>
        <dbReference type="ARBA" id="ARBA00023242"/>
    </source>
</evidence>
<evidence type="ECO:0000256" key="1">
    <source>
        <dbReference type="ARBA" id="ARBA00004123"/>
    </source>
</evidence>
<evidence type="ECO:0000256" key="2">
    <source>
        <dbReference type="ARBA" id="ARBA00023015"/>
    </source>
</evidence>
<dbReference type="STRING" id="763406.A0A1E3NQK2"/>
<keyword evidence="3" id="KW-0804">Transcription</keyword>
<dbReference type="Pfam" id="PF07524">
    <property type="entry name" value="Bromo_TP"/>
    <property type="match status" value="1"/>
</dbReference>
<sequence>MNKSRFYFHLFEVTIVQMLKAHGFDKANNQHVLEVFTDIAVRYFNLLVRTVIKFMELRDDCHPNIKDITLAFLELKVISPHKELDKYDIDPLTNTGIENFEKWFNDDMNTRLREVARPTRELLETNKKAKLQLLNVSSKMDNLTKALDEQAKQAQLQNPTMPYLPPPSVSSTKQTPTPYNMYTGIQTFPLADPQLGSSFNTQENQQSELLDGDHNESENLMDGYEIPPSAVDEDWIQYLIRDQIATHLVSNGLHQKNHSTQSANGKPSDNHHLKPALFKDTVLNEYIPKDLRKFIETVPKARNDFLIAGPMPEKLLHTFPYYKSDDESDYLTGDENDSGSESDGSGEDGDEEVEENTTHGDKNNTTNKLDADKHASSGLAAYDYYEHHKLYEDEMEDLDLYGQGDSTASHDLNLFG</sequence>
<reference evidence="8 9" key="1">
    <citation type="journal article" date="2016" name="Proc. Natl. Acad. Sci. U.S.A.">
        <title>Comparative genomics of biotechnologically important yeasts.</title>
        <authorList>
            <person name="Riley R."/>
            <person name="Haridas S."/>
            <person name="Wolfe K.H."/>
            <person name="Lopes M.R."/>
            <person name="Hittinger C.T."/>
            <person name="Goeker M."/>
            <person name="Salamov A.A."/>
            <person name="Wisecaver J.H."/>
            <person name="Long T.M."/>
            <person name="Calvey C.H."/>
            <person name="Aerts A.L."/>
            <person name="Barry K.W."/>
            <person name="Choi C."/>
            <person name="Clum A."/>
            <person name="Coughlan A.Y."/>
            <person name="Deshpande S."/>
            <person name="Douglass A.P."/>
            <person name="Hanson S.J."/>
            <person name="Klenk H.-P."/>
            <person name="LaButti K.M."/>
            <person name="Lapidus A."/>
            <person name="Lindquist E.A."/>
            <person name="Lipzen A.M."/>
            <person name="Meier-Kolthoff J.P."/>
            <person name="Ohm R.A."/>
            <person name="Otillar R.P."/>
            <person name="Pangilinan J.L."/>
            <person name="Peng Y."/>
            <person name="Rokas A."/>
            <person name="Rosa C.A."/>
            <person name="Scheuner C."/>
            <person name="Sibirny A.A."/>
            <person name="Slot J.C."/>
            <person name="Stielow J.B."/>
            <person name="Sun H."/>
            <person name="Kurtzman C.P."/>
            <person name="Blackwell M."/>
            <person name="Grigoriev I.V."/>
            <person name="Jeffries T.W."/>
        </authorList>
    </citation>
    <scope>NUCLEOTIDE SEQUENCE [LARGE SCALE GENOMIC DNA]</scope>
    <source>
        <strain evidence="8 9">NRRL Y-2026</strain>
    </source>
</reference>
<keyword evidence="4" id="KW-0539">Nucleus</keyword>
<dbReference type="GO" id="GO:0046982">
    <property type="term" value="F:protein heterodimerization activity"/>
    <property type="evidence" value="ECO:0007669"/>
    <property type="project" value="InterPro"/>
</dbReference>
<evidence type="ECO:0000313" key="9">
    <source>
        <dbReference type="Proteomes" id="UP000094455"/>
    </source>
</evidence>
<dbReference type="GO" id="GO:0005634">
    <property type="term" value="C:nucleus"/>
    <property type="evidence" value="ECO:0007669"/>
    <property type="project" value="UniProtKB-SubCell"/>
</dbReference>
<keyword evidence="2" id="KW-0805">Transcription regulation</keyword>
<accession>A0A1E3NQK2</accession>
<feature type="region of interest" description="Disordered" evidence="6">
    <location>
        <begin position="326"/>
        <end position="373"/>
    </location>
</feature>
<organism evidence="8 9">
    <name type="scientific">Pichia membranifaciens NRRL Y-2026</name>
    <dbReference type="NCBI Taxonomy" id="763406"/>
    <lineage>
        <taxon>Eukaryota</taxon>
        <taxon>Fungi</taxon>
        <taxon>Dikarya</taxon>
        <taxon>Ascomycota</taxon>
        <taxon>Saccharomycotina</taxon>
        <taxon>Pichiomycetes</taxon>
        <taxon>Pichiales</taxon>
        <taxon>Pichiaceae</taxon>
        <taxon>Pichia</taxon>
    </lineage>
</organism>
<keyword evidence="5" id="KW-0175">Coiled coil</keyword>
<dbReference type="InterPro" id="IPR009072">
    <property type="entry name" value="Histone-fold"/>
</dbReference>
<evidence type="ECO:0000259" key="7">
    <source>
        <dbReference type="SMART" id="SM00576"/>
    </source>
</evidence>
<dbReference type="Proteomes" id="UP000094455">
    <property type="component" value="Unassembled WGS sequence"/>
</dbReference>
<feature type="compositionally biased region" description="Acidic residues" evidence="6">
    <location>
        <begin position="326"/>
        <end position="355"/>
    </location>
</feature>
<dbReference type="AlphaFoldDB" id="A0A1E3NQK2"/>
<gene>
    <name evidence="8" type="ORF">PICMEDRAFT_15711</name>
</gene>
<evidence type="ECO:0000256" key="5">
    <source>
        <dbReference type="SAM" id="Coils"/>
    </source>
</evidence>
<dbReference type="CDD" id="cd00076">
    <property type="entry name" value="HFD_SF"/>
    <property type="match status" value="1"/>
</dbReference>
<dbReference type="SMART" id="SM00576">
    <property type="entry name" value="BTP"/>
    <property type="match status" value="1"/>
</dbReference>
<comment type="subcellular location">
    <subcellularLocation>
        <location evidence="1">Nucleus</location>
    </subcellularLocation>
</comment>
<evidence type="ECO:0000256" key="3">
    <source>
        <dbReference type="ARBA" id="ARBA00023163"/>
    </source>
</evidence>
<dbReference type="InterPro" id="IPR006565">
    <property type="entry name" value="BTP"/>
</dbReference>
<keyword evidence="9" id="KW-1185">Reference proteome</keyword>
<protein>
    <recommendedName>
        <fullName evidence="7">Bromodomain associated domain-containing protein</fullName>
    </recommendedName>
</protein>
<dbReference type="EMBL" id="KV454002">
    <property type="protein sequence ID" value="ODQ47823.1"/>
    <property type="molecule type" value="Genomic_DNA"/>
</dbReference>
<proteinExistence type="predicted"/>
<dbReference type="RefSeq" id="XP_019018936.1">
    <property type="nucleotide sequence ID" value="XM_019160928.1"/>
</dbReference>
<evidence type="ECO:0000313" key="8">
    <source>
        <dbReference type="EMBL" id="ODQ47823.1"/>
    </source>
</evidence>
<dbReference type="OrthoDB" id="5402929at2759"/>
<name>A0A1E3NQK2_9ASCO</name>
<dbReference type="Gene3D" id="1.10.20.10">
    <property type="entry name" value="Histone, subunit A"/>
    <property type="match status" value="1"/>
</dbReference>
<dbReference type="GeneID" id="30177615"/>